<organism evidence="2 3">
    <name type="scientific">Digitaria exilis</name>
    <dbReference type="NCBI Taxonomy" id="1010633"/>
    <lineage>
        <taxon>Eukaryota</taxon>
        <taxon>Viridiplantae</taxon>
        <taxon>Streptophyta</taxon>
        <taxon>Embryophyta</taxon>
        <taxon>Tracheophyta</taxon>
        <taxon>Spermatophyta</taxon>
        <taxon>Magnoliopsida</taxon>
        <taxon>Liliopsida</taxon>
        <taxon>Poales</taxon>
        <taxon>Poaceae</taxon>
        <taxon>PACMAD clade</taxon>
        <taxon>Panicoideae</taxon>
        <taxon>Panicodae</taxon>
        <taxon>Paniceae</taxon>
        <taxon>Anthephorinae</taxon>
        <taxon>Digitaria</taxon>
    </lineage>
</organism>
<reference evidence="2" key="1">
    <citation type="submission" date="2020-07" db="EMBL/GenBank/DDBJ databases">
        <title>Genome sequence and genetic diversity analysis of an under-domesticated orphan crop, white fonio (Digitaria exilis).</title>
        <authorList>
            <person name="Bennetzen J.L."/>
            <person name="Chen S."/>
            <person name="Ma X."/>
            <person name="Wang X."/>
            <person name="Yssel A.E.J."/>
            <person name="Chaluvadi S.R."/>
            <person name="Johnson M."/>
            <person name="Gangashetty P."/>
            <person name="Hamidou F."/>
            <person name="Sanogo M.D."/>
            <person name="Zwaenepoel A."/>
            <person name="Wallace J."/>
            <person name="Van De Peer Y."/>
            <person name="Van Deynze A."/>
        </authorList>
    </citation>
    <scope>NUCLEOTIDE SEQUENCE</scope>
    <source>
        <tissue evidence="2">Leaves</tissue>
    </source>
</reference>
<evidence type="ECO:0000313" key="3">
    <source>
        <dbReference type="Proteomes" id="UP000636709"/>
    </source>
</evidence>
<sequence length="430" mass="49497">MENQAEEMENLPEEMENLPKEFLNLWKKEEQEEYRREEDGDFWTEKEKAEFRRLDKYLEELKLEKKSKEQDGRGHKRLTAWKPSEMDFFLDFSVMLRLKVMNILEGVHQKMLPLTVRAHNKLMAHFPPFEAMKYTYADEGVPRFVYEGSSDSLQIYSLKVAGRSLQQKKKRKVAGSSTQWPLKVFGVVSVRDRIDPRRNLIFYRDRDDCQIITQEDPYLELIGPTRAVGMNHDVMIEAELKVKGAVEREDKYLIADGATLSPMFGLDLVELTSHEWKLGIAVGGLKKCVEAMIFIQVINGTWPIGFRGQFAAYTKGMKEKIVLMEFNGDDVISNDVDCIIEKSWHIVSVETSGELIVSYQAWKGEEGVISGKVVFKAMSGRSFRYLNVSSCSLGVLVVWSRIEPFCGNMLPMSELWDRMYEAPPIQASGP</sequence>
<name>A0A835AR62_9POAL</name>
<evidence type="ECO:0000313" key="2">
    <source>
        <dbReference type="EMBL" id="KAF8670370.1"/>
    </source>
</evidence>
<feature type="domain" description="DUF6598" evidence="1">
    <location>
        <begin position="172"/>
        <end position="396"/>
    </location>
</feature>
<accession>A0A835AR62</accession>
<protein>
    <recommendedName>
        <fullName evidence="1">DUF6598 domain-containing protein</fullName>
    </recommendedName>
</protein>
<dbReference type="Pfam" id="PF20241">
    <property type="entry name" value="DUF6598"/>
    <property type="match status" value="1"/>
</dbReference>
<dbReference type="AlphaFoldDB" id="A0A835AR62"/>
<dbReference type="OrthoDB" id="709706at2759"/>
<gene>
    <name evidence="2" type="ORF">HU200_050672</name>
</gene>
<dbReference type="PANTHER" id="PTHR33065:SF177">
    <property type="entry name" value="OS08G0141000 PROTEIN"/>
    <property type="match status" value="1"/>
</dbReference>
<keyword evidence="3" id="KW-1185">Reference proteome</keyword>
<comment type="caution">
    <text evidence="2">The sequence shown here is derived from an EMBL/GenBank/DDBJ whole genome shotgun (WGS) entry which is preliminary data.</text>
</comment>
<evidence type="ECO:0000259" key="1">
    <source>
        <dbReference type="Pfam" id="PF20241"/>
    </source>
</evidence>
<dbReference type="Proteomes" id="UP000636709">
    <property type="component" value="Unassembled WGS sequence"/>
</dbReference>
<dbReference type="EMBL" id="JACEFO010002259">
    <property type="protein sequence ID" value="KAF8670370.1"/>
    <property type="molecule type" value="Genomic_DNA"/>
</dbReference>
<dbReference type="PANTHER" id="PTHR33065">
    <property type="entry name" value="OS07G0486400 PROTEIN"/>
    <property type="match status" value="1"/>
</dbReference>
<proteinExistence type="predicted"/>
<dbReference type="InterPro" id="IPR046533">
    <property type="entry name" value="DUF6598"/>
</dbReference>